<keyword evidence="3" id="KW-1185">Reference proteome</keyword>
<reference evidence="3" key="1">
    <citation type="journal article" date="2014" name="Science">
        <title>Ancient hybridizations among the ancestral genomes of bread wheat.</title>
        <authorList>
            <consortium name="International Wheat Genome Sequencing Consortium,"/>
            <person name="Marcussen T."/>
            <person name="Sandve S.R."/>
            <person name="Heier L."/>
            <person name="Spannagl M."/>
            <person name="Pfeifer M."/>
            <person name="Jakobsen K.S."/>
            <person name="Wulff B.B."/>
            <person name="Steuernagel B."/>
            <person name="Mayer K.F."/>
            <person name="Olsen O.A."/>
        </authorList>
    </citation>
    <scope>NUCLEOTIDE SEQUENCE [LARGE SCALE GENOMIC DNA]</scope>
    <source>
        <strain evidence="3">cv. AL8/78</strain>
    </source>
</reference>
<reference evidence="3" key="2">
    <citation type="journal article" date="2017" name="Nat. Plants">
        <title>The Aegilops tauschii genome reveals multiple impacts of transposons.</title>
        <authorList>
            <person name="Zhao G."/>
            <person name="Zou C."/>
            <person name="Li K."/>
            <person name="Wang K."/>
            <person name="Li T."/>
            <person name="Gao L."/>
            <person name="Zhang X."/>
            <person name="Wang H."/>
            <person name="Yang Z."/>
            <person name="Liu X."/>
            <person name="Jiang W."/>
            <person name="Mao L."/>
            <person name="Kong X."/>
            <person name="Jiao Y."/>
            <person name="Jia J."/>
        </authorList>
    </citation>
    <scope>NUCLEOTIDE SEQUENCE [LARGE SCALE GENOMIC DNA]</scope>
    <source>
        <strain evidence="3">cv. AL8/78</strain>
    </source>
</reference>
<reference evidence="2" key="4">
    <citation type="submission" date="2019-03" db="UniProtKB">
        <authorList>
            <consortium name="EnsemblPlants"/>
        </authorList>
    </citation>
    <scope>IDENTIFICATION</scope>
</reference>
<name>A0A453EHX0_AEGTS</name>
<evidence type="ECO:0000313" key="2">
    <source>
        <dbReference type="EnsemblPlants" id="AET3Gv20349600.3"/>
    </source>
</evidence>
<sequence length="137" mass="15135">AGDGRRAFNALPLFGVRVSLAERGRAVCSLRVPAHLTVHVRPQSISSPGALRGWLLPVIGFRFQFVLSLGARACRTRTGAGTRGLSRRRWTTCARRRSCRWRASSRSPSTTTSPTSRRPSTMRKWRWTGGWSTGKGG</sequence>
<evidence type="ECO:0000313" key="3">
    <source>
        <dbReference type="Proteomes" id="UP000015105"/>
    </source>
</evidence>
<proteinExistence type="predicted"/>
<reference evidence="2" key="5">
    <citation type="journal article" date="2021" name="G3 (Bethesda)">
        <title>Aegilops tauschii genome assembly Aet v5.0 features greater sequence contiguity and improved annotation.</title>
        <authorList>
            <person name="Wang L."/>
            <person name="Zhu T."/>
            <person name="Rodriguez J.C."/>
            <person name="Deal K.R."/>
            <person name="Dubcovsky J."/>
            <person name="McGuire P.E."/>
            <person name="Lux T."/>
            <person name="Spannagl M."/>
            <person name="Mayer K.F.X."/>
            <person name="Baldrich P."/>
            <person name="Meyers B.C."/>
            <person name="Huo N."/>
            <person name="Gu Y.Q."/>
            <person name="Zhou H."/>
            <person name="Devos K.M."/>
            <person name="Bennetzen J.L."/>
            <person name="Unver T."/>
            <person name="Budak H."/>
            <person name="Gulick P.J."/>
            <person name="Galiba G."/>
            <person name="Kalapos B."/>
            <person name="Nelson D.R."/>
            <person name="Li P."/>
            <person name="You F.M."/>
            <person name="Luo M.C."/>
            <person name="Dvorak J."/>
        </authorList>
    </citation>
    <scope>NUCLEOTIDE SEQUENCE [LARGE SCALE GENOMIC DNA]</scope>
    <source>
        <strain evidence="2">cv. AL8/78</strain>
    </source>
</reference>
<dbReference type="Proteomes" id="UP000015105">
    <property type="component" value="Chromosome 3D"/>
</dbReference>
<dbReference type="Gramene" id="AET3Gv20349600.3">
    <property type="protein sequence ID" value="AET3Gv20349600.3"/>
    <property type="gene ID" value="AET3Gv20349600"/>
</dbReference>
<accession>A0A453EHX0</accession>
<organism evidence="2 3">
    <name type="scientific">Aegilops tauschii subsp. strangulata</name>
    <name type="common">Goatgrass</name>
    <dbReference type="NCBI Taxonomy" id="200361"/>
    <lineage>
        <taxon>Eukaryota</taxon>
        <taxon>Viridiplantae</taxon>
        <taxon>Streptophyta</taxon>
        <taxon>Embryophyta</taxon>
        <taxon>Tracheophyta</taxon>
        <taxon>Spermatophyta</taxon>
        <taxon>Magnoliopsida</taxon>
        <taxon>Liliopsida</taxon>
        <taxon>Poales</taxon>
        <taxon>Poaceae</taxon>
        <taxon>BOP clade</taxon>
        <taxon>Pooideae</taxon>
        <taxon>Triticodae</taxon>
        <taxon>Triticeae</taxon>
        <taxon>Triticinae</taxon>
        <taxon>Aegilops</taxon>
    </lineage>
</organism>
<dbReference type="AlphaFoldDB" id="A0A453EHX0"/>
<reference evidence="2" key="3">
    <citation type="journal article" date="2017" name="Nature">
        <title>Genome sequence of the progenitor of the wheat D genome Aegilops tauschii.</title>
        <authorList>
            <person name="Luo M.C."/>
            <person name="Gu Y.Q."/>
            <person name="Puiu D."/>
            <person name="Wang H."/>
            <person name="Twardziok S.O."/>
            <person name="Deal K.R."/>
            <person name="Huo N."/>
            <person name="Zhu T."/>
            <person name="Wang L."/>
            <person name="Wang Y."/>
            <person name="McGuire P.E."/>
            <person name="Liu S."/>
            <person name="Long H."/>
            <person name="Ramasamy R.K."/>
            <person name="Rodriguez J.C."/>
            <person name="Van S.L."/>
            <person name="Yuan L."/>
            <person name="Wang Z."/>
            <person name="Xia Z."/>
            <person name="Xiao L."/>
            <person name="Anderson O.D."/>
            <person name="Ouyang S."/>
            <person name="Liang Y."/>
            <person name="Zimin A.V."/>
            <person name="Pertea G."/>
            <person name="Qi P."/>
            <person name="Bennetzen J.L."/>
            <person name="Dai X."/>
            <person name="Dawson M.W."/>
            <person name="Muller H.G."/>
            <person name="Kugler K."/>
            <person name="Rivarola-Duarte L."/>
            <person name="Spannagl M."/>
            <person name="Mayer K.F.X."/>
            <person name="Lu F.H."/>
            <person name="Bevan M.W."/>
            <person name="Leroy P."/>
            <person name="Li P."/>
            <person name="You F.M."/>
            <person name="Sun Q."/>
            <person name="Liu Z."/>
            <person name="Lyons E."/>
            <person name="Wicker T."/>
            <person name="Salzberg S.L."/>
            <person name="Devos K.M."/>
            <person name="Dvorak J."/>
        </authorList>
    </citation>
    <scope>NUCLEOTIDE SEQUENCE [LARGE SCALE GENOMIC DNA]</scope>
    <source>
        <strain evidence="2">cv. AL8/78</strain>
    </source>
</reference>
<feature type="region of interest" description="Disordered" evidence="1">
    <location>
        <begin position="100"/>
        <end position="137"/>
    </location>
</feature>
<feature type="compositionally biased region" description="Low complexity" evidence="1">
    <location>
        <begin position="101"/>
        <end position="119"/>
    </location>
</feature>
<evidence type="ECO:0000256" key="1">
    <source>
        <dbReference type="SAM" id="MobiDB-lite"/>
    </source>
</evidence>
<dbReference type="EnsemblPlants" id="AET3Gv20349600.3">
    <property type="protein sequence ID" value="AET3Gv20349600.3"/>
    <property type="gene ID" value="AET3Gv20349600"/>
</dbReference>
<protein>
    <submittedName>
        <fullName evidence="2">Uncharacterized protein</fullName>
    </submittedName>
</protein>